<organism evidence="2 3">
    <name type="scientific">Myriangium duriaei CBS 260.36</name>
    <dbReference type="NCBI Taxonomy" id="1168546"/>
    <lineage>
        <taxon>Eukaryota</taxon>
        <taxon>Fungi</taxon>
        <taxon>Dikarya</taxon>
        <taxon>Ascomycota</taxon>
        <taxon>Pezizomycotina</taxon>
        <taxon>Dothideomycetes</taxon>
        <taxon>Dothideomycetidae</taxon>
        <taxon>Myriangiales</taxon>
        <taxon>Myriangiaceae</taxon>
        <taxon>Myriangium</taxon>
    </lineage>
</organism>
<gene>
    <name evidence="2" type="ORF">K461DRAFT_314217</name>
</gene>
<dbReference type="EMBL" id="ML996088">
    <property type="protein sequence ID" value="KAF2151357.1"/>
    <property type="molecule type" value="Genomic_DNA"/>
</dbReference>
<evidence type="ECO:0000313" key="3">
    <source>
        <dbReference type="Proteomes" id="UP000799439"/>
    </source>
</evidence>
<feature type="region of interest" description="Disordered" evidence="1">
    <location>
        <begin position="211"/>
        <end position="230"/>
    </location>
</feature>
<reference evidence="2" key="1">
    <citation type="journal article" date="2020" name="Stud. Mycol.">
        <title>101 Dothideomycetes genomes: a test case for predicting lifestyles and emergence of pathogens.</title>
        <authorList>
            <person name="Haridas S."/>
            <person name="Albert R."/>
            <person name="Binder M."/>
            <person name="Bloem J."/>
            <person name="Labutti K."/>
            <person name="Salamov A."/>
            <person name="Andreopoulos B."/>
            <person name="Baker S."/>
            <person name="Barry K."/>
            <person name="Bills G."/>
            <person name="Bluhm B."/>
            <person name="Cannon C."/>
            <person name="Castanera R."/>
            <person name="Culley D."/>
            <person name="Daum C."/>
            <person name="Ezra D."/>
            <person name="Gonzalez J."/>
            <person name="Henrissat B."/>
            <person name="Kuo A."/>
            <person name="Liang C."/>
            <person name="Lipzen A."/>
            <person name="Lutzoni F."/>
            <person name="Magnuson J."/>
            <person name="Mondo S."/>
            <person name="Nolan M."/>
            <person name="Ohm R."/>
            <person name="Pangilinan J."/>
            <person name="Park H.-J."/>
            <person name="Ramirez L."/>
            <person name="Alfaro M."/>
            <person name="Sun H."/>
            <person name="Tritt A."/>
            <person name="Yoshinaga Y."/>
            <person name="Zwiers L.-H."/>
            <person name="Turgeon B."/>
            <person name="Goodwin S."/>
            <person name="Spatafora J."/>
            <person name="Crous P."/>
            <person name="Grigoriev I."/>
        </authorList>
    </citation>
    <scope>NUCLEOTIDE SEQUENCE</scope>
    <source>
        <strain evidence="2">CBS 260.36</strain>
    </source>
</reference>
<name>A0A9P4IWS5_9PEZI</name>
<keyword evidence="3" id="KW-1185">Reference proteome</keyword>
<comment type="caution">
    <text evidence="2">The sequence shown here is derived from an EMBL/GenBank/DDBJ whole genome shotgun (WGS) entry which is preliminary data.</text>
</comment>
<dbReference type="AlphaFoldDB" id="A0A9P4IWS5"/>
<feature type="compositionally biased region" description="Basic residues" evidence="1">
    <location>
        <begin position="214"/>
        <end position="223"/>
    </location>
</feature>
<dbReference type="PANTHER" id="PTHR23225:SF2">
    <property type="entry name" value="AT09679P-RELATED"/>
    <property type="match status" value="1"/>
</dbReference>
<protein>
    <recommendedName>
        <fullName evidence="4">C2H2-type domain-containing protein</fullName>
    </recommendedName>
</protein>
<evidence type="ECO:0000313" key="2">
    <source>
        <dbReference type="EMBL" id="KAF2151357.1"/>
    </source>
</evidence>
<sequence length="457" mass="51632">MSFDFPTHNGHCSEHHHHHESMLFHDDHEPAVFPSESDFQDFAPWNADCGLSHFPTLAGMDSIMRSHSPAPLKPTFAFNDWAHVAPLNTSSSTTASSLSSYDGNHSSDPYHTSFLSPPLSSMYSSSPELNHIDSIAQSIETDNTEDHFGHLGLSSFTPSTRYVTPHDLGAVSDNVNSTYFDYNPSPPPLYRDERHTSMSSDFDLSSEFATPMRQRGRPRHHSRSVSTMSVNKVMKRPTSANIRRLSAPIRSLSVSTNGSPARQMRATPSNSNFPCPFAAYGCTSSFGSKNEWKRHVSTQHLRLDLWRCDQCGDRDTRPNDFNRKDLFIQHLRRMHFKNPNAEKGANGRARARSSSLGDEIDPALIAAEQRCHIKLRQPPNHSCCLFCPQEFEGPGSWDERMEHVGRHLEHIKKQGRDAPALSEWNHDEAFHNWLANEGLIALIDGEWQMADGRRYTR</sequence>
<dbReference type="OrthoDB" id="5388486at2759"/>
<dbReference type="InterPro" id="IPR039970">
    <property type="entry name" value="TF_Grauzone"/>
</dbReference>
<proteinExistence type="predicted"/>
<dbReference type="GO" id="GO:0003700">
    <property type="term" value="F:DNA-binding transcription factor activity"/>
    <property type="evidence" value="ECO:0007669"/>
    <property type="project" value="InterPro"/>
</dbReference>
<accession>A0A9P4IWS5</accession>
<evidence type="ECO:0008006" key="4">
    <source>
        <dbReference type="Google" id="ProtNLM"/>
    </source>
</evidence>
<evidence type="ECO:0000256" key="1">
    <source>
        <dbReference type="SAM" id="MobiDB-lite"/>
    </source>
</evidence>
<dbReference type="Gene3D" id="3.30.160.60">
    <property type="entry name" value="Classic Zinc Finger"/>
    <property type="match status" value="1"/>
</dbReference>
<dbReference type="PANTHER" id="PTHR23225">
    <property type="entry name" value="ZINC FINGER PROTEIN"/>
    <property type="match status" value="1"/>
</dbReference>
<dbReference type="Proteomes" id="UP000799439">
    <property type="component" value="Unassembled WGS sequence"/>
</dbReference>